<keyword evidence="2" id="KW-1185">Reference proteome</keyword>
<protein>
    <submittedName>
        <fullName evidence="1">Uncharacterized protein</fullName>
    </submittedName>
</protein>
<comment type="caution">
    <text evidence="1">The sequence shown here is derived from an EMBL/GenBank/DDBJ whole genome shotgun (WGS) entry which is preliminary data.</text>
</comment>
<name>A0AAE0YQC9_9GAST</name>
<sequence length="38" mass="4421">AEKLGQQYSELENEFRLALHTEETRFREVSTLSQVAPL</sequence>
<evidence type="ECO:0000313" key="2">
    <source>
        <dbReference type="Proteomes" id="UP001283361"/>
    </source>
</evidence>
<feature type="non-terminal residue" evidence="1">
    <location>
        <position position="1"/>
    </location>
</feature>
<dbReference type="Proteomes" id="UP001283361">
    <property type="component" value="Unassembled WGS sequence"/>
</dbReference>
<proteinExistence type="predicted"/>
<gene>
    <name evidence="1" type="ORF">RRG08_065080</name>
</gene>
<reference evidence="1" key="1">
    <citation type="journal article" date="2023" name="G3 (Bethesda)">
        <title>A reference genome for the long-term kleptoplast-retaining sea slug Elysia crispata morphotype clarki.</title>
        <authorList>
            <person name="Eastman K.E."/>
            <person name="Pendleton A.L."/>
            <person name="Shaikh M.A."/>
            <person name="Suttiyut T."/>
            <person name="Ogas R."/>
            <person name="Tomko P."/>
            <person name="Gavelis G."/>
            <person name="Widhalm J.R."/>
            <person name="Wisecaver J.H."/>
        </authorList>
    </citation>
    <scope>NUCLEOTIDE SEQUENCE</scope>
    <source>
        <strain evidence="1">ECLA1</strain>
    </source>
</reference>
<accession>A0AAE0YQC9</accession>
<dbReference type="AlphaFoldDB" id="A0AAE0YQC9"/>
<evidence type="ECO:0000313" key="1">
    <source>
        <dbReference type="EMBL" id="KAK3754511.1"/>
    </source>
</evidence>
<organism evidence="1 2">
    <name type="scientific">Elysia crispata</name>
    <name type="common">lettuce slug</name>
    <dbReference type="NCBI Taxonomy" id="231223"/>
    <lineage>
        <taxon>Eukaryota</taxon>
        <taxon>Metazoa</taxon>
        <taxon>Spiralia</taxon>
        <taxon>Lophotrochozoa</taxon>
        <taxon>Mollusca</taxon>
        <taxon>Gastropoda</taxon>
        <taxon>Heterobranchia</taxon>
        <taxon>Euthyneura</taxon>
        <taxon>Panpulmonata</taxon>
        <taxon>Sacoglossa</taxon>
        <taxon>Placobranchoidea</taxon>
        <taxon>Plakobranchidae</taxon>
        <taxon>Elysia</taxon>
    </lineage>
</organism>
<dbReference type="EMBL" id="JAWDGP010005666">
    <property type="protein sequence ID" value="KAK3754511.1"/>
    <property type="molecule type" value="Genomic_DNA"/>
</dbReference>